<proteinExistence type="predicted"/>
<dbReference type="AlphaFoldDB" id="I5ATZ0"/>
<sequence>MIYTVRVMDRQSTNVLKKLTKNVVKDHSKIWKSVEEGGPRGI</sequence>
<name>I5ATZ0_EUBC6</name>
<protein>
    <submittedName>
        <fullName evidence="1">Uncharacterized protein</fullName>
    </submittedName>
</protein>
<evidence type="ECO:0000313" key="2">
    <source>
        <dbReference type="Proteomes" id="UP000005753"/>
    </source>
</evidence>
<gene>
    <name evidence="1" type="ORF">EubceDRAFT1_1466</name>
</gene>
<reference evidence="1 2" key="1">
    <citation type="submission" date="2010-08" db="EMBL/GenBank/DDBJ databases">
        <authorList>
            <consortium name="US DOE Joint Genome Institute (JGI-PGF)"/>
            <person name="Lucas S."/>
            <person name="Copeland A."/>
            <person name="Lapidus A."/>
            <person name="Cheng J.-F."/>
            <person name="Bruce D."/>
            <person name="Goodwin L."/>
            <person name="Pitluck S."/>
            <person name="Land M.L."/>
            <person name="Hauser L."/>
            <person name="Chang Y.-J."/>
            <person name="Anderson I.J."/>
            <person name="Johnson E."/>
            <person name="Mulhopadhyay B."/>
            <person name="Kyrpides N."/>
            <person name="Woyke T.J."/>
        </authorList>
    </citation>
    <scope>NUCLEOTIDE SEQUENCE [LARGE SCALE GENOMIC DNA]</scope>
    <source>
        <strain evidence="1 2">6</strain>
    </source>
</reference>
<organism evidence="1 2">
    <name type="scientific">Eubacterium cellulosolvens (strain ATCC 43171 / JCM 9499 / 6)</name>
    <name type="common">Cillobacterium cellulosolvens</name>
    <dbReference type="NCBI Taxonomy" id="633697"/>
    <lineage>
        <taxon>Bacteria</taxon>
        <taxon>Bacillati</taxon>
        <taxon>Bacillota</taxon>
        <taxon>Clostridia</taxon>
        <taxon>Eubacteriales</taxon>
        <taxon>Eubacteriaceae</taxon>
        <taxon>Eubacterium</taxon>
    </lineage>
</organism>
<reference evidence="1 2" key="2">
    <citation type="submission" date="2012-02" db="EMBL/GenBank/DDBJ databases">
        <title>Improved High-Quality Draft sequence of Eubacterium cellulosolvens 6.</title>
        <authorList>
            <consortium name="US DOE Joint Genome Institute"/>
            <person name="Lucas S."/>
            <person name="Han J."/>
            <person name="Lapidus A."/>
            <person name="Cheng J.-F."/>
            <person name="Goodwin L."/>
            <person name="Pitluck S."/>
            <person name="Peters L."/>
            <person name="Mikhailova N."/>
            <person name="Gu W."/>
            <person name="Detter J.C."/>
            <person name="Han C."/>
            <person name="Tapia R."/>
            <person name="Land M."/>
            <person name="Hauser L."/>
            <person name="Kyrpides N."/>
            <person name="Ivanova N."/>
            <person name="Pagani I."/>
            <person name="Johnson E."/>
            <person name="Mukhopadhyay B."/>
            <person name="Anderson I."/>
            <person name="Woyke T."/>
        </authorList>
    </citation>
    <scope>NUCLEOTIDE SEQUENCE [LARGE SCALE GENOMIC DNA]</scope>
    <source>
        <strain evidence="1 2">6</strain>
    </source>
</reference>
<dbReference type="Proteomes" id="UP000005753">
    <property type="component" value="Chromosome"/>
</dbReference>
<dbReference type="HOGENOM" id="CLU_3251637_0_0_9"/>
<accession>I5ATZ0</accession>
<evidence type="ECO:0000313" key="1">
    <source>
        <dbReference type="EMBL" id="EIM57263.1"/>
    </source>
</evidence>
<dbReference type="EMBL" id="CM001487">
    <property type="protein sequence ID" value="EIM57263.1"/>
    <property type="molecule type" value="Genomic_DNA"/>
</dbReference>
<keyword evidence="2" id="KW-1185">Reference proteome</keyword>